<feature type="chain" id="PRO_5043653931" evidence="2">
    <location>
        <begin position="30"/>
        <end position="338"/>
    </location>
</feature>
<proteinExistence type="predicted"/>
<evidence type="ECO:0000256" key="2">
    <source>
        <dbReference type="SAM" id="SignalP"/>
    </source>
</evidence>
<evidence type="ECO:0000313" key="3">
    <source>
        <dbReference type="EMBL" id="KAK7200585.1"/>
    </source>
</evidence>
<comment type="caution">
    <text evidence="3">The sequence shown here is derived from an EMBL/GenBank/DDBJ whole genome shotgun (WGS) entry which is preliminary data.</text>
</comment>
<sequence length="338" mass="37252">MSLVQAAVSVNRTLVTVVLLLSLPLLLDVTRLPDSSAAQEYVFSLLSPCDGLGLCNLCGEVLEMVDLVQRALVNPFRDELTLSPSDWDPHGLRSYQRCLREPALRGCDTLVHKVKTQRVEFAKLILEQVIEDPLFRQKWGILGEDYVIGNAVHLTTYIFAAQERLLGGPRDPRKEDGAVRNLVYQSSTLSLGGDPGIESLVTRVWFLRRDVLPLHRDFCRPLCEGKLTLLGRLRLALARFYVRYAIKSRLVLLRQQYRGTLVVAELMMIGFAFCVERIMRPGLAWNGGVVRRITRVRSSSGSGATATATATTAASTSATSGGHGGGGGKGHTRPGRRR</sequence>
<dbReference type="Proteomes" id="UP001430356">
    <property type="component" value="Unassembled WGS sequence"/>
</dbReference>
<keyword evidence="2" id="KW-0732">Signal</keyword>
<evidence type="ECO:0000313" key="4">
    <source>
        <dbReference type="Proteomes" id="UP001430356"/>
    </source>
</evidence>
<feature type="region of interest" description="Disordered" evidence="1">
    <location>
        <begin position="301"/>
        <end position="338"/>
    </location>
</feature>
<feature type="compositionally biased region" description="Low complexity" evidence="1">
    <location>
        <begin position="301"/>
        <end position="320"/>
    </location>
</feature>
<evidence type="ECO:0000256" key="1">
    <source>
        <dbReference type="SAM" id="MobiDB-lite"/>
    </source>
</evidence>
<dbReference type="AlphaFoldDB" id="A0AAW0F5L0"/>
<protein>
    <submittedName>
        <fullName evidence="3">Uncharacterized protein</fullName>
    </submittedName>
</protein>
<keyword evidence="4" id="KW-1185">Reference proteome</keyword>
<organism evidence="3 4">
    <name type="scientific">Novymonas esmeraldas</name>
    <dbReference type="NCBI Taxonomy" id="1808958"/>
    <lineage>
        <taxon>Eukaryota</taxon>
        <taxon>Discoba</taxon>
        <taxon>Euglenozoa</taxon>
        <taxon>Kinetoplastea</taxon>
        <taxon>Metakinetoplastina</taxon>
        <taxon>Trypanosomatida</taxon>
        <taxon>Trypanosomatidae</taxon>
        <taxon>Novymonas</taxon>
    </lineage>
</organism>
<gene>
    <name evidence="3" type="ORF">NESM_000114400</name>
</gene>
<dbReference type="EMBL" id="JAECZO010000006">
    <property type="protein sequence ID" value="KAK7200585.1"/>
    <property type="molecule type" value="Genomic_DNA"/>
</dbReference>
<feature type="signal peptide" evidence="2">
    <location>
        <begin position="1"/>
        <end position="29"/>
    </location>
</feature>
<reference evidence="3 4" key="1">
    <citation type="journal article" date="2021" name="MBio">
        <title>A New Model Trypanosomatid, Novymonas esmeraldas: Genomic Perception of Its 'Candidatus Pandoraea novymonadis' Endosymbiont.</title>
        <authorList>
            <person name="Zakharova A."/>
            <person name="Saura A."/>
            <person name="Butenko A."/>
            <person name="Podesvova L."/>
            <person name="Warmusova S."/>
            <person name="Kostygov A.Y."/>
            <person name="Nenarokova A."/>
            <person name="Lukes J."/>
            <person name="Opperdoes F.R."/>
            <person name="Yurchenko V."/>
        </authorList>
    </citation>
    <scope>NUCLEOTIDE SEQUENCE [LARGE SCALE GENOMIC DNA]</scope>
    <source>
        <strain evidence="3 4">E262AT.01</strain>
    </source>
</reference>
<name>A0AAW0F5L0_9TRYP</name>
<accession>A0AAW0F5L0</accession>